<evidence type="ECO:0000313" key="3">
    <source>
        <dbReference type="Proteomes" id="UP000544110"/>
    </source>
</evidence>
<dbReference type="EMBL" id="JACCAC010000001">
    <property type="protein sequence ID" value="NYG56752.1"/>
    <property type="molecule type" value="Genomic_DNA"/>
</dbReference>
<keyword evidence="3" id="KW-1185">Reference proteome</keyword>
<proteinExistence type="predicted"/>
<gene>
    <name evidence="2" type="ORF">BJ989_003056</name>
</gene>
<protein>
    <submittedName>
        <fullName evidence="2">Uncharacterized protein</fullName>
    </submittedName>
</protein>
<dbReference type="RefSeq" id="WP_179518955.1">
    <property type="nucleotide sequence ID" value="NZ_JACCAC010000001.1"/>
</dbReference>
<evidence type="ECO:0000256" key="1">
    <source>
        <dbReference type="SAM" id="MobiDB-lite"/>
    </source>
</evidence>
<feature type="compositionally biased region" description="Basic and acidic residues" evidence="1">
    <location>
        <begin position="86"/>
        <end position="104"/>
    </location>
</feature>
<accession>A0A7Y9RUA6</accession>
<reference evidence="2 3" key="1">
    <citation type="submission" date="2020-07" db="EMBL/GenBank/DDBJ databases">
        <title>Sequencing the genomes of 1000 actinobacteria strains.</title>
        <authorList>
            <person name="Klenk H.-P."/>
        </authorList>
    </citation>
    <scope>NUCLEOTIDE SEQUENCE [LARGE SCALE GENOMIC DNA]</scope>
    <source>
        <strain evidence="2 3">DSM 24552</strain>
    </source>
</reference>
<comment type="caution">
    <text evidence="2">The sequence shown here is derived from an EMBL/GenBank/DDBJ whole genome shotgun (WGS) entry which is preliminary data.</text>
</comment>
<name>A0A7Y9RUA6_9ACTN</name>
<dbReference type="AlphaFoldDB" id="A0A7Y9RUA6"/>
<organism evidence="2 3">
    <name type="scientific">Nocardioides perillae</name>
    <dbReference type="NCBI Taxonomy" id="1119534"/>
    <lineage>
        <taxon>Bacteria</taxon>
        <taxon>Bacillati</taxon>
        <taxon>Actinomycetota</taxon>
        <taxon>Actinomycetes</taxon>
        <taxon>Propionibacteriales</taxon>
        <taxon>Nocardioidaceae</taxon>
        <taxon>Nocardioides</taxon>
    </lineage>
</organism>
<evidence type="ECO:0000313" key="2">
    <source>
        <dbReference type="EMBL" id="NYG56752.1"/>
    </source>
</evidence>
<sequence>MADPAEQDQQSSAADTFDALHGGPAVEQPDQGDAGEQRSNVQNLDDAGEPVSDSQSVAGQPTADAEGTQEGGVGPNSIPPGNAERTGIDHDGKAAPEGDTDREA</sequence>
<feature type="region of interest" description="Disordered" evidence="1">
    <location>
        <begin position="1"/>
        <end position="104"/>
    </location>
</feature>
<dbReference type="Proteomes" id="UP000544110">
    <property type="component" value="Unassembled WGS sequence"/>
</dbReference>